<organism evidence="1 2">
    <name type="scientific">Massariosphaeria phaeospora</name>
    <dbReference type="NCBI Taxonomy" id="100035"/>
    <lineage>
        <taxon>Eukaryota</taxon>
        <taxon>Fungi</taxon>
        <taxon>Dikarya</taxon>
        <taxon>Ascomycota</taxon>
        <taxon>Pezizomycotina</taxon>
        <taxon>Dothideomycetes</taxon>
        <taxon>Pleosporomycetidae</taxon>
        <taxon>Pleosporales</taxon>
        <taxon>Pleosporales incertae sedis</taxon>
        <taxon>Massariosphaeria</taxon>
    </lineage>
</organism>
<name>A0A7C8M5C1_9PLEO</name>
<gene>
    <name evidence="1" type="ORF">BDV95DRAFT_670727</name>
</gene>
<reference evidence="1 2" key="1">
    <citation type="submission" date="2020-01" db="EMBL/GenBank/DDBJ databases">
        <authorList>
            <consortium name="DOE Joint Genome Institute"/>
            <person name="Haridas S."/>
            <person name="Albert R."/>
            <person name="Binder M."/>
            <person name="Bloem J."/>
            <person name="Labutti K."/>
            <person name="Salamov A."/>
            <person name="Andreopoulos B."/>
            <person name="Baker S.E."/>
            <person name="Barry K."/>
            <person name="Bills G."/>
            <person name="Bluhm B.H."/>
            <person name="Cannon C."/>
            <person name="Castanera R."/>
            <person name="Culley D.E."/>
            <person name="Daum C."/>
            <person name="Ezra D."/>
            <person name="Gonzalez J.B."/>
            <person name="Henrissat B."/>
            <person name="Kuo A."/>
            <person name="Liang C."/>
            <person name="Lipzen A."/>
            <person name="Lutzoni F."/>
            <person name="Magnuson J."/>
            <person name="Mondo S."/>
            <person name="Nolan M."/>
            <person name="Ohm R."/>
            <person name="Pangilinan J."/>
            <person name="Park H.-J.H."/>
            <person name="Ramirez L."/>
            <person name="Alfaro M."/>
            <person name="Sun H."/>
            <person name="Tritt A."/>
            <person name="Yoshinaga Y."/>
            <person name="Zwiers L.-H.L."/>
            <person name="Turgeon B.G."/>
            <person name="Goodwin S.B."/>
            <person name="Spatafora J.W."/>
            <person name="Crous P.W."/>
            <person name="Grigoriev I.V."/>
        </authorList>
    </citation>
    <scope>NUCLEOTIDE SEQUENCE [LARGE SCALE GENOMIC DNA]</scope>
    <source>
        <strain evidence="1 2">CBS 611.86</strain>
    </source>
</reference>
<keyword evidence="2" id="KW-1185">Reference proteome</keyword>
<evidence type="ECO:0000313" key="2">
    <source>
        <dbReference type="Proteomes" id="UP000481861"/>
    </source>
</evidence>
<dbReference type="Proteomes" id="UP000481861">
    <property type="component" value="Unassembled WGS sequence"/>
</dbReference>
<accession>A0A7C8M5C1</accession>
<sequence length="172" mass="19891">MYVDAENSSRCMSLSEGSGFWRFLGNLVGCSMDAKCGVQFVWSFARRSRKNPLYLTSVSLHGNQHFPVLKLPKAWPNVPRWELQLFHSSAMLWNSPQWHIMACCVSWSRYSDSVNIHYVLRGSPNYSTSTSLLYHKAYKLCKLLWTPKDFYSLNPYLNSAENVKRLRNSKAP</sequence>
<dbReference type="AlphaFoldDB" id="A0A7C8M5C1"/>
<evidence type="ECO:0000313" key="1">
    <source>
        <dbReference type="EMBL" id="KAF2868261.1"/>
    </source>
</evidence>
<dbReference type="EMBL" id="JAADJZ010000020">
    <property type="protein sequence ID" value="KAF2868261.1"/>
    <property type="molecule type" value="Genomic_DNA"/>
</dbReference>
<proteinExistence type="predicted"/>
<protein>
    <submittedName>
        <fullName evidence="1">Uncharacterized protein</fullName>
    </submittedName>
</protein>
<comment type="caution">
    <text evidence="1">The sequence shown here is derived from an EMBL/GenBank/DDBJ whole genome shotgun (WGS) entry which is preliminary data.</text>
</comment>